<dbReference type="EMBL" id="MN740468">
    <property type="protein sequence ID" value="QHU28051.1"/>
    <property type="molecule type" value="Genomic_DNA"/>
</dbReference>
<proteinExistence type="predicted"/>
<sequence length="124" mass="14762">MSKKILIDTFFNQFTDFLKQLENMYPDDTDFPVFITTLNLLKSTNPILVVKFVKENIVDLYKDKILNKDESFFLDQDYTQHGDVDLNIVHKLKKYVKDMSPNSKDVVWKYIDLLMKLCLKILQF</sequence>
<name>A0A6C0LED8_9ZZZZ</name>
<dbReference type="AlphaFoldDB" id="A0A6C0LED8"/>
<accession>A0A6C0LED8</accession>
<reference evidence="1" key="1">
    <citation type="journal article" date="2020" name="Nature">
        <title>Giant virus diversity and host interactions through global metagenomics.</title>
        <authorList>
            <person name="Schulz F."/>
            <person name="Roux S."/>
            <person name="Paez-Espino D."/>
            <person name="Jungbluth S."/>
            <person name="Walsh D.A."/>
            <person name="Denef V.J."/>
            <person name="McMahon K.D."/>
            <person name="Konstantinidis K.T."/>
            <person name="Eloe-Fadrosh E.A."/>
            <person name="Kyrpides N.C."/>
            <person name="Woyke T."/>
        </authorList>
    </citation>
    <scope>NUCLEOTIDE SEQUENCE</scope>
    <source>
        <strain evidence="1">GVMAG-M-3300027770-17</strain>
    </source>
</reference>
<evidence type="ECO:0000313" key="1">
    <source>
        <dbReference type="EMBL" id="QHU28051.1"/>
    </source>
</evidence>
<organism evidence="1">
    <name type="scientific">viral metagenome</name>
    <dbReference type="NCBI Taxonomy" id="1070528"/>
    <lineage>
        <taxon>unclassified sequences</taxon>
        <taxon>metagenomes</taxon>
        <taxon>organismal metagenomes</taxon>
    </lineage>
</organism>
<protein>
    <submittedName>
        <fullName evidence="1">Uncharacterized protein</fullName>
    </submittedName>
</protein>